<evidence type="ECO:0000313" key="1">
    <source>
        <dbReference type="EMBL" id="KAA6324566.1"/>
    </source>
</evidence>
<protein>
    <submittedName>
        <fullName evidence="1">Uncharacterized protein</fullName>
    </submittedName>
</protein>
<comment type="caution">
    <text evidence="1">The sequence shown here is derived from an EMBL/GenBank/DDBJ whole genome shotgun (WGS) entry which is preliminary data.</text>
</comment>
<accession>A0A5J4QRT3</accession>
<name>A0A5J4QRT3_9ZZZZ</name>
<reference evidence="1" key="1">
    <citation type="submission" date="2019-03" db="EMBL/GenBank/DDBJ databases">
        <title>Single cell metagenomics reveals metabolic interactions within the superorganism composed of flagellate Streblomastix strix and complex community of Bacteroidetes bacteria on its surface.</title>
        <authorList>
            <person name="Treitli S.C."/>
            <person name="Kolisko M."/>
            <person name="Husnik F."/>
            <person name="Keeling P."/>
            <person name="Hampl V."/>
        </authorList>
    </citation>
    <scope>NUCLEOTIDE SEQUENCE</scope>
    <source>
        <strain evidence="1">STM</strain>
    </source>
</reference>
<dbReference type="AlphaFoldDB" id="A0A5J4QRT3"/>
<gene>
    <name evidence="1" type="ORF">EZS27_026117</name>
</gene>
<organism evidence="1">
    <name type="scientific">termite gut metagenome</name>
    <dbReference type="NCBI Taxonomy" id="433724"/>
    <lineage>
        <taxon>unclassified sequences</taxon>
        <taxon>metagenomes</taxon>
        <taxon>organismal metagenomes</taxon>
    </lineage>
</organism>
<proteinExistence type="predicted"/>
<dbReference type="EMBL" id="SNRY01002544">
    <property type="protein sequence ID" value="KAA6324566.1"/>
    <property type="molecule type" value="Genomic_DNA"/>
</dbReference>
<sequence length="314" mass="37457">MDIKEKEYVIRVPIYTTKLKEWKKGTSYKDAIDKLKNDIDSYNKREQKEKSDKRNKTKTKEIEYINYYENTLGNIPALLLKITANDINLRDGYLQTETRINFERTYKLGSENNYALLYPNVIGVDSETLQAHWLVLIYEDPNKDNDEIVKCVKMVLQKILHLSLQNIKSDDILQELRKIGTIPELEVKLTGVNYDDNGVDAKYQQYHVEWKLKKEKEDKFKHMPFNLVEEMINEDIDYKEYQKKEFKFKIGKKEYRITHTQIEDAREKMQQTVEAIFTDSCIVFESEMEKIYNEKFILEKIYPILINYLSSYDG</sequence>